<dbReference type="Proteomes" id="UP000321814">
    <property type="component" value="Unassembled WGS sequence"/>
</dbReference>
<gene>
    <name evidence="2" type="ORF">FU839_06495</name>
</gene>
<keyword evidence="3" id="KW-1185">Reference proteome</keyword>
<name>A0A5C8LZA4_9GAMM</name>
<sequence>MVFILSLFCLSSVSVYIAALRSGMAAKRWALAALCLGPIVLPLFHNHKRLALRRAFGRFSNFF</sequence>
<organism evidence="2 3">
    <name type="scientific">Rheinheimera tangshanensis</name>
    <dbReference type="NCBI Taxonomy" id="400153"/>
    <lineage>
        <taxon>Bacteria</taxon>
        <taxon>Pseudomonadati</taxon>
        <taxon>Pseudomonadota</taxon>
        <taxon>Gammaproteobacteria</taxon>
        <taxon>Chromatiales</taxon>
        <taxon>Chromatiaceae</taxon>
        <taxon>Rheinheimera</taxon>
    </lineage>
</organism>
<feature type="transmembrane region" description="Helical" evidence="1">
    <location>
        <begin position="29"/>
        <end position="45"/>
    </location>
</feature>
<reference evidence="2 3" key="1">
    <citation type="submission" date="2019-08" db="EMBL/GenBank/DDBJ databases">
        <title>Draft genome analysis of Rheinheimera tangshanensis isolated from the roots of fresh rice plants (Oryza sativa).</title>
        <authorList>
            <person name="Yu Q."/>
            <person name="Qi Y."/>
            <person name="Zhang H."/>
            <person name="Pu J."/>
        </authorList>
    </citation>
    <scope>NUCLEOTIDE SEQUENCE [LARGE SCALE GENOMIC DNA]</scope>
    <source>
        <strain evidence="2 3">JA3-B52</strain>
    </source>
</reference>
<evidence type="ECO:0000313" key="3">
    <source>
        <dbReference type="Proteomes" id="UP000321814"/>
    </source>
</evidence>
<evidence type="ECO:0000256" key="1">
    <source>
        <dbReference type="SAM" id="Phobius"/>
    </source>
</evidence>
<keyword evidence="1" id="KW-0812">Transmembrane</keyword>
<evidence type="ECO:0000313" key="2">
    <source>
        <dbReference type="EMBL" id="TXK81555.1"/>
    </source>
</evidence>
<protein>
    <submittedName>
        <fullName evidence="2">Uncharacterized protein</fullName>
    </submittedName>
</protein>
<comment type="caution">
    <text evidence="2">The sequence shown here is derived from an EMBL/GenBank/DDBJ whole genome shotgun (WGS) entry which is preliminary data.</text>
</comment>
<accession>A0A5C8LZA4</accession>
<keyword evidence="1" id="KW-1133">Transmembrane helix</keyword>
<keyword evidence="1" id="KW-0472">Membrane</keyword>
<proteinExistence type="predicted"/>
<dbReference type="AlphaFoldDB" id="A0A5C8LZA4"/>
<dbReference type="EMBL" id="VRLR01000003">
    <property type="protein sequence ID" value="TXK81555.1"/>
    <property type="molecule type" value="Genomic_DNA"/>
</dbReference>
<dbReference type="OrthoDB" id="5772022at2"/>